<dbReference type="EMBL" id="QKYT01000046">
    <property type="protein sequence ID" value="RIA96332.1"/>
    <property type="molecule type" value="Genomic_DNA"/>
</dbReference>
<sequence length="113" mass="13077">MASAWIFQITYFKAVMFLEASNNILLELEVPLERIGIIGGCCNIFQYLICTGSFQSKPFGNWTNRLDFPMETSNSFNTKISKDIHIFTYITLKFLKNKIYAILMQHVLLVLKI</sequence>
<evidence type="ECO:0000313" key="1">
    <source>
        <dbReference type="EMBL" id="RIA96332.1"/>
    </source>
</evidence>
<gene>
    <name evidence="1" type="ORF">C1645_815509</name>
</gene>
<protein>
    <submittedName>
        <fullName evidence="1">Uncharacterized protein</fullName>
    </submittedName>
</protein>
<proteinExistence type="predicted"/>
<dbReference type="Proteomes" id="UP000265703">
    <property type="component" value="Unassembled WGS sequence"/>
</dbReference>
<dbReference type="AlphaFoldDB" id="A0A397TEH3"/>
<organism evidence="1 2">
    <name type="scientific">Glomus cerebriforme</name>
    <dbReference type="NCBI Taxonomy" id="658196"/>
    <lineage>
        <taxon>Eukaryota</taxon>
        <taxon>Fungi</taxon>
        <taxon>Fungi incertae sedis</taxon>
        <taxon>Mucoromycota</taxon>
        <taxon>Glomeromycotina</taxon>
        <taxon>Glomeromycetes</taxon>
        <taxon>Glomerales</taxon>
        <taxon>Glomeraceae</taxon>
        <taxon>Glomus</taxon>
    </lineage>
</organism>
<evidence type="ECO:0000313" key="2">
    <source>
        <dbReference type="Proteomes" id="UP000265703"/>
    </source>
</evidence>
<keyword evidence="2" id="KW-1185">Reference proteome</keyword>
<accession>A0A397TEH3</accession>
<name>A0A397TEH3_9GLOM</name>
<reference evidence="1 2" key="1">
    <citation type="submission" date="2018-06" db="EMBL/GenBank/DDBJ databases">
        <title>Comparative genomics reveals the genomic features of Rhizophagus irregularis, R. cerebriforme, R. diaphanum and Gigaspora rosea, and their symbiotic lifestyle signature.</title>
        <authorList>
            <person name="Morin E."/>
            <person name="San Clemente H."/>
            <person name="Chen E.C.H."/>
            <person name="De La Providencia I."/>
            <person name="Hainaut M."/>
            <person name="Kuo A."/>
            <person name="Kohler A."/>
            <person name="Murat C."/>
            <person name="Tang N."/>
            <person name="Roy S."/>
            <person name="Loubradou J."/>
            <person name="Henrissat B."/>
            <person name="Grigoriev I.V."/>
            <person name="Corradi N."/>
            <person name="Roux C."/>
            <person name="Martin F.M."/>
        </authorList>
    </citation>
    <scope>NUCLEOTIDE SEQUENCE [LARGE SCALE GENOMIC DNA]</scope>
    <source>
        <strain evidence="1 2">DAOM 227022</strain>
    </source>
</reference>
<comment type="caution">
    <text evidence="1">The sequence shown here is derived from an EMBL/GenBank/DDBJ whole genome shotgun (WGS) entry which is preliminary data.</text>
</comment>